<dbReference type="PANTHER" id="PTHR11902">
    <property type="entry name" value="ENOLASE"/>
    <property type="match status" value="1"/>
</dbReference>
<keyword evidence="9" id="KW-0963">Cytoplasm</keyword>
<dbReference type="EC" id="4.2.1.11" evidence="3 9"/>
<name>A0A0G0CYL4_9BACT</name>
<comment type="similarity">
    <text evidence="2 9">Belongs to the enolase family.</text>
</comment>
<dbReference type="AlphaFoldDB" id="A0A0G0CYL4"/>
<evidence type="ECO:0000256" key="11">
    <source>
        <dbReference type="PIRSR" id="PIRSR001400-2"/>
    </source>
</evidence>
<dbReference type="GO" id="GO:0006096">
    <property type="term" value="P:glycolytic process"/>
    <property type="evidence" value="ECO:0007669"/>
    <property type="project" value="UniProtKB-UniRule"/>
</dbReference>
<comment type="pathway">
    <text evidence="1 9">Carbohydrate degradation; glycolysis; pyruvate from D-glyceraldehyde 3-phosphate: step 4/5.</text>
</comment>
<evidence type="ECO:0000313" key="15">
    <source>
        <dbReference type="EMBL" id="KKP87089.1"/>
    </source>
</evidence>
<dbReference type="SFLD" id="SFLDF00002">
    <property type="entry name" value="enolase"/>
    <property type="match status" value="1"/>
</dbReference>
<dbReference type="InterPro" id="IPR029017">
    <property type="entry name" value="Enolase-like_N"/>
</dbReference>
<feature type="binding site" evidence="11">
    <location>
        <position position="158"/>
    </location>
    <ligand>
        <name>substrate</name>
    </ligand>
</feature>
<dbReference type="GO" id="GO:0009986">
    <property type="term" value="C:cell surface"/>
    <property type="evidence" value="ECO:0007669"/>
    <property type="project" value="UniProtKB-SubCell"/>
</dbReference>
<sequence>MKIKDIEAIEILDSRGNPTLRTFVTLEDGTVGSSSVPSGASTGVHEAVELRDNDLKRYQGKGMYKAINNVNDNISKKIVNVEFNHPEEIDSLMINLDGTTNKVLLGANAILSVSQAIIRALSISRKLPLWKFINELYFKEITPSFPKIMSNVINGGKHAGWNFDIQEFMIIPQKQLPSESLRIASEIYHSIKKSLKERGLSTLVGDEGGFSPLLNSNEEVFQLIVASADLVGYKNRKEYRLAIDAAATEFFSDGKYILKKDGREVSGEELIKYYLDLSNKYQVYSFEDVFAEDDWDNWSKFKSELNPNDFLIGDDLYCTDTKRMKIGFDKKSTNAVLIKLNQIGSVKETVEAIKLAKQYGWAVAVSHRSGETEDSFIADLAYASAADFLKTGAPARSDRVAKYNRLIEIESGL</sequence>
<comment type="cofactor">
    <cofactor evidence="9">
        <name>Mg(2+)</name>
        <dbReference type="ChEBI" id="CHEBI:18420"/>
    </cofactor>
    <text evidence="9">Binds a second Mg(2+) ion via substrate during catalysis.</text>
</comment>
<comment type="catalytic activity">
    <reaction evidence="9">
        <text>(2R)-2-phosphoglycerate = phosphoenolpyruvate + H2O</text>
        <dbReference type="Rhea" id="RHEA:10164"/>
        <dbReference type="ChEBI" id="CHEBI:15377"/>
        <dbReference type="ChEBI" id="CHEBI:58289"/>
        <dbReference type="ChEBI" id="CHEBI:58702"/>
        <dbReference type="EC" id="4.2.1.11"/>
    </reaction>
</comment>
<feature type="binding site" evidence="11">
    <location>
        <position position="287"/>
    </location>
    <ligand>
        <name>substrate</name>
    </ligand>
</feature>
<dbReference type="Pfam" id="PF00113">
    <property type="entry name" value="Enolase_C"/>
    <property type="match status" value="1"/>
</dbReference>
<keyword evidence="8 9" id="KW-0456">Lyase</keyword>
<comment type="function">
    <text evidence="9">Catalyzes the reversible conversion of 2-phosphoglycerate (2-PG) into phosphoenolpyruvate (PEP). It is essential for the degradation of carbohydrates via glycolysis.</text>
</comment>
<evidence type="ECO:0000256" key="1">
    <source>
        <dbReference type="ARBA" id="ARBA00005031"/>
    </source>
</evidence>
<dbReference type="PIRSF" id="PIRSF001400">
    <property type="entry name" value="Enolase"/>
    <property type="match status" value="1"/>
</dbReference>
<evidence type="ECO:0000259" key="14">
    <source>
        <dbReference type="SMART" id="SM01193"/>
    </source>
</evidence>
<dbReference type="SFLD" id="SFLDS00001">
    <property type="entry name" value="Enolase"/>
    <property type="match status" value="1"/>
</dbReference>
<proteinExistence type="inferred from homology"/>
<dbReference type="GO" id="GO:0000015">
    <property type="term" value="C:phosphopyruvate hydratase complex"/>
    <property type="evidence" value="ECO:0007669"/>
    <property type="project" value="InterPro"/>
</dbReference>
<protein>
    <recommendedName>
        <fullName evidence="4 9">Enolase</fullName>
        <ecNumber evidence="3 9">4.2.1.11</ecNumber>
    </recommendedName>
    <alternativeName>
        <fullName evidence="9">2-phospho-D-glycerate hydro-lyase</fullName>
    </alternativeName>
    <alternativeName>
        <fullName evidence="9">2-phosphoglycerate dehydratase</fullName>
    </alternativeName>
</protein>
<dbReference type="SUPFAM" id="SSF51604">
    <property type="entry name" value="Enolase C-terminal domain-like"/>
    <property type="match status" value="1"/>
</dbReference>
<organism evidence="15 16">
    <name type="scientific">Candidatus Roizmanbacteria bacterium GW2011_GWA2_35_8</name>
    <dbReference type="NCBI Taxonomy" id="1618479"/>
    <lineage>
        <taxon>Bacteria</taxon>
        <taxon>Candidatus Roizmaniibacteriota</taxon>
    </lineage>
</organism>
<dbReference type="InterPro" id="IPR000941">
    <property type="entry name" value="Enolase"/>
</dbReference>
<dbReference type="HAMAP" id="MF_00318">
    <property type="entry name" value="Enolase"/>
    <property type="match status" value="1"/>
</dbReference>
<gene>
    <name evidence="9" type="primary">eno</name>
    <name evidence="15" type="ORF">UR89_C0007G0008</name>
</gene>
<reference evidence="15 16" key="1">
    <citation type="journal article" date="2015" name="Nature">
        <title>rRNA introns, odd ribosomes, and small enigmatic genomes across a large radiation of phyla.</title>
        <authorList>
            <person name="Brown C.T."/>
            <person name="Hug L.A."/>
            <person name="Thomas B.C."/>
            <person name="Sharon I."/>
            <person name="Castelle C.J."/>
            <person name="Singh A."/>
            <person name="Wilkins M.J."/>
            <person name="Williams K.H."/>
            <person name="Banfield J.F."/>
        </authorList>
    </citation>
    <scope>NUCLEOTIDE SEQUENCE [LARGE SCALE GENOMIC DNA]</scope>
</reference>
<feature type="binding site" evidence="9 12">
    <location>
        <position position="244"/>
    </location>
    <ligand>
        <name>Mg(2+)</name>
        <dbReference type="ChEBI" id="CHEBI:18420"/>
    </ligand>
</feature>
<feature type="active site" description="Proton acceptor" evidence="9 10">
    <location>
        <position position="339"/>
    </location>
</feature>
<dbReference type="SMART" id="SM01192">
    <property type="entry name" value="Enolase_C"/>
    <property type="match status" value="1"/>
</dbReference>
<dbReference type="PATRIC" id="fig|1618479.3.peg.126"/>
<feature type="binding site" evidence="11">
    <location>
        <begin position="366"/>
        <end position="369"/>
    </location>
    <ligand>
        <name>substrate</name>
    </ligand>
</feature>
<feature type="active site" description="Proton donor" evidence="9 10">
    <location>
        <position position="207"/>
    </location>
</feature>
<dbReference type="SUPFAM" id="SSF54826">
    <property type="entry name" value="Enolase N-terminal domain-like"/>
    <property type="match status" value="1"/>
</dbReference>
<feature type="binding site" evidence="9">
    <location>
        <position position="166"/>
    </location>
    <ligand>
        <name>(2R)-2-phosphoglycerate</name>
        <dbReference type="ChEBI" id="CHEBI:58289"/>
    </ligand>
</feature>
<feature type="binding site" evidence="9">
    <location>
        <position position="368"/>
    </location>
    <ligand>
        <name>(2R)-2-phosphoglycerate</name>
        <dbReference type="ChEBI" id="CHEBI:58289"/>
    </ligand>
</feature>
<evidence type="ECO:0000256" key="3">
    <source>
        <dbReference type="ARBA" id="ARBA00012058"/>
    </source>
</evidence>
<keyword evidence="6 9" id="KW-0460">Magnesium</keyword>
<evidence type="ECO:0000313" key="16">
    <source>
        <dbReference type="Proteomes" id="UP000034536"/>
    </source>
</evidence>
<evidence type="ECO:0000256" key="8">
    <source>
        <dbReference type="ARBA" id="ARBA00023239"/>
    </source>
</evidence>
<dbReference type="PRINTS" id="PR00148">
    <property type="entry name" value="ENOLASE"/>
</dbReference>
<dbReference type="InterPro" id="IPR020811">
    <property type="entry name" value="Enolase_N"/>
</dbReference>
<comment type="subcellular location">
    <subcellularLocation>
        <location evidence="9">Cytoplasm</location>
    </subcellularLocation>
    <subcellularLocation>
        <location evidence="9">Secreted</location>
    </subcellularLocation>
    <subcellularLocation>
        <location evidence="9">Cell surface</location>
    </subcellularLocation>
    <text evidence="9">Fractions of enolase are present in both the cytoplasm and on the cell surface.</text>
</comment>
<dbReference type="PANTHER" id="PTHR11902:SF1">
    <property type="entry name" value="ENOLASE"/>
    <property type="match status" value="1"/>
</dbReference>
<evidence type="ECO:0000259" key="13">
    <source>
        <dbReference type="SMART" id="SM01192"/>
    </source>
</evidence>
<evidence type="ECO:0000256" key="10">
    <source>
        <dbReference type="PIRSR" id="PIRSR001400-1"/>
    </source>
</evidence>
<feature type="binding site" evidence="11">
    <location>
        <position position="167"/>
    </location>
    <ligand>
        <name>substrate</name>
    </ligand>
</feature>
<evidence type="ECO:0000256" key="7">
    <source>
        <dbReference type="ARBA" id="ARBA00023152"/>
    </source>
</evidence>
<evidence type="ECO:0000256" key="5">
    <source>
        <dbReference type="ARBA" id="ARBA00022525"/>
    </source>
</evidence>
<accession>A0A0G0CYL4</accession>
<feature type="domain" description="Enolase C-terminal TIM barrel" evidence="13">
    <location>
        <begin position="142"/>
        <end position="413"/>
    </location>
</feature>
<keyword evidence="7 9" id="KW-0324">Glycolysis</keyword>
<keyword evidence="9 12" id="KW-0479">Metal-binding</keyword>
<feature type="binding site" evidence="11">
    <location>
        <position position="314"/>
    </location>
    <ligand>
        <name>substrate</name>
    </ligand>
</feature>
<dbReference type="InterPro" id="IPR020810">
    <property type="entry name" value="Enolase_C"/>
</dbReference>
<feature type="binding site" evidence="11">
    <location>
        <position position="390"/>
    </location>
    <ligand>
        <name>substrate</name>
    </ligand>
</feature>
<feature type="binding site" evidence="9">
    <location>
        <position position="369"/>
    </location>
    <ligand>
        <name>(2R)-2-phosphoglycerate</name>
        <dbReference type="ChEBI" id="CHEBI:58289"/>
    </ligand>
</feature>
<feature type="binding site" evidence="9 12">
    <location>
        <position position="314"/>
    </location>
    <ligand>
        <name>Mg(2+)</name>
        <dbReference type="ChEBI" id="CHEBI:18420"/>
    </ligand>
</feature>
<dbReference type="GO" id="GO:0004634">
    <property type="term" value="F:phosphopyruvate hydratase activity"/>
    <property type="evidence" value="ECO:0007669"/>
    <property type="project" value="UniProtKB-UniRule"/>
</dbReference>
<dbReference type="CDD" id="cd03313">
    <property type="entry name" value="enolase"/>
    <property type="match status" value="1"/>
</dbReference>
<evidence type="ECO:0000256" key="2">
    <source>
        <dbReference type="ARBA" id="ARBA00009604"/>
    </source>
</evidence>
<evidence type="ECO:0000256" key="6">
    <source>
        <dbReference type="ARBA" id="ARBA00022842"/>
    </source>
</evidence>
<dbReference type="Proteomes" id="UP000034536">
    <property type="component" value="Unassembled WGS sequence"/>
</dbReference>
<feature type="binding site" evidence="9">
    <location>
        <position position="339"/>
    </location>
    <ligand>
        <name>(2R)-2-phosphoglycerate</name>
        <dbReference type="ChEBI" id="CHEBI:58289"/>
    </ligand>
</feature>
<comment type="caution">
    <text evidence="15">The sequence shown here is derived from an EMBL/GenBank/DDBJ whole genome shotgun (WGS) entry which is preliminary data.</text>
</comment>
<feature type="binding site" evidence="9 12">
    <location>
        <position position="287"/>
    </location>
    <ligand>
        <name>Mg(2+)</name>
        <dbReference type="ChEBI" id="CHEBI:18420"/>
    </ligand>
</feature>
<dbReference type="EMBL" id="LBQX01000007">
    <property type="protein sequence ID" value="KKP87089.1"/>
    <property type="molecule type" value="Genomic_DNA"/>
</dbReference>
<dbReference type="Pfam" id="PF03952">
    <property type="entry name" value="Enolase_N"/>
    <property type="match status" value="1"/>
</dbReference>
<feature type="binding site" evidence="9">
    <location>
        <position position="390"/>
    </location>
    <ligand>
        <name>(2R)-2-phosphoglycerate</name>
        <dbReference type="ChEBI" id="CHEBI:58289"/>
    </ligand>
</feature>
<dbReference type="GO" id="GO:0005576">
    <property type="term" value="C:extracellular region"/>
    <property type="evidence" value="ECO:0007669"/>
    <property type="project" value="UniProtKB-SubCell"/>
</dbReference>
<dbReference type="UniPathway" id="UPA00109">
    <property type="reaction ID" value="UER00187"/>
</dbReference>
<dbReference type="SMART" id="SM01193">
    <property type="entry name" value="Enolase_N"/>
    <property type="match status" value="1"/>
</dbReference>
<evidence type="ECO:0000256" key="4">
    <source>
        <dbReference type="ARBA" id="ARBA00017068"/>
    </source>
</evidence>
<evidence type="ECO:0000256" key="9">
    <source>
        <dbReference type="HAMAP-Rule" id="MF_00318"/>
    </source>
</evidence>
<dbReference type="InterPro" id="IPR036849">
    <property type="entry name" value="Enolase-like_C_sf"/>
</dbReference>
<feature type="domain" description="Enolase N-terminal" evidence="14">
    <location>
        <begin position="3"/>
        <end position="133"/>
    </location>
</feature>
<evidence type="ECO:0000256" key="12">
    <source>
        <dbReference type="PIRSR" id="PIRSR001400-3"/>
    </source>
</evidence>
<dbReference type="Gene3D" id="3.30.390.10">
    <property type="entry name" value="Enolase-like, N-terminal domain"/>
    <property type="match status" value="1"/>
</dbReference>
<keyword evidence="5 9" id="KW-0964">Secreted</keyword>
<dbReference type="GO" id="GO:0000287">
    <property type="term" value="F:magnesium ion binding"/>
    <property type="evidence" value="ECO:0007669"/>
    <property type="project" value="UniProtKB-UniRule"/>
</dbReference>
<dbReference type="NCBIfam" id="TIGR01060">
    <property type="entry name" value="eno"/>
    <property type="match status" value="1"/>
</dbReference>
<dbReference type="Gene3D" id="3.20.20.120">
    <property type="entry name" value="Enolase-like C-terminal domain"/>
    <property type="match status" value="1"/>
</dbReference>
<dbReference type="SFLD" id="SFLDG00178">
    <property type="entry name" value="enolase"/>
    <property type="match status" value="1"/>
</dbReference>
<comment type="cofactor">
    <cofactor evidence="12">
        <name>Mg(2+)</name>
        <dbReference type="ChEBI" id="CHEBI:18420"/>
    </cofactor>
    <text evidence="12">Mg(2+) is required for catalysis and for stabilizing the dimer.</text>
</comment>